<feature type="domain" description="EGF-like" evidence="3">
    <location>
        <begin position="461"/>
        <end position="495"/>
    </location>
</feature>
<dbReference type="SUPFAM" id="SSF49785">
    <property type="entry name" value="Galactose-binding domain-like"/>
    <property type="match status" value="1"/>
</dbReference>
<name>A0AAD8FJ43_BIOPF</name>
<evidence type="ECO:0000256" key="1">
    <source>
        <dbReference type="SAM" id="Phobius"/>
    </source>
</evidence>
<evidence type="ECO:0000256" key="2">
    <source>
        <dbReference type="SAM" id="SignalP"/>
    </source>
</evidence>
<dbReference type="InterPro" id="IPR000742">
    <property type="entry name" value="EGF"/>
</dbReference>
<feature type="domain" description="EGF-like" evidence="3">
    <location>
        <begin position="416"/>
        <end position="450"/>
    </location>
</feature>
<protein>
    <submittedName>
        <fullName evidence="4">Multiple epidermal growth factor-like domains protein 11</fullName>
    </submittedName>
</protein>
<reference evidence="4" key="1">
    <citation type="journal article" date="2023" name="PLoS Negl. Trop. Dis.">
        <title>A genome sequence for Biomphalaria pfeifferi, the major vector snail for the human-infecting parasite Schistosoma mansoni.</title>
        <authorList>
            <person name="Bu L."/>
            <person name="Lu L."/>
            <person name="Laidemitt M.R."/>
            <person name="Zhang S.M."/>
            <person name="Mutuku M."/>
            <person name="Mkoji G."/>
            <person name="Steinauer M."/>
            <person name="Loker E.S."/>
        </authorList>
    </citation>
    <scope>NUCLEOTIDE SEQUENCE</scope>
    <source>
        <strain evidence="4">KasaAsao</strain>
    </source>
</reference>
<gene>
    <name evidence="4" type="ORF">Bpfe_005587</name>
</gene>
<dbReference type="EMBL" id="JASAOG010000015">
    <property type="protein sequence ID" value="KAK0065029.1"/>
    <property type="molecule type" value="Genomic_DNA"/>
</dbReference>
<comment type="caution">
    <text evidence="4">The sequence shown here is derived from an EMBL/GenBank/DDBJ whole genome shotgun (WGS) entry which is preliminary data.</text>
</comment>
<evidence type="ECO:0000313" key="4">
    <source>
        <dbReference type="EMBL" id="KAK0065029.1"/>
    </source>
</evidence>
<dbReference type="SMART" id="SM00181">
    <property type="entry name" value="EGF"/>
    <property type="match status" value="3"/>
</dbReference>
<dbReference type="Pfam" id="PF22633">
    <property type="entry name" value="F5_F8_type_C_2"/>
    <property type="match status" value="1"/>
</dbReference>
<feature type="signal peptide" evidence="2">
    <location>
        <begin position="1"/>
        <end position="15"/>
    </location>
</feature>
<dbReference type="InterPro" id="IPR008979">
    <property type="entry name" value="Galactose-bd-like_sf"/>
</dbReference>
<evidence type="ECO:0000313" key="5">
    <source>
        <dbReference type="Proteomes" id="UP001233172"/>
    </source>
</evidence>
<keyword evidence="1" id="KW-0472">Membrane</keyword>
<feature type="chain" id="PRO_5042175967" evidence="2">
    <location>
        <begin position="16"/>
        <end position="754"/>
    </location>
</feature>
<reference evidence="4" key="2">
    <citation type="submission" date="2023-04" db="EMBL/GenBank/DDBJ databases">
        <authorList>
            <person name="Bu L."/>
            <person name="Lu L."/>
            <person name="Laidemitt M.R."/>
            <person name="Zhang S.M."/>
            <person name="Mutuku M."/>
            <person name="Mkoji G."/>
            <person name="Steinauer M."/>
            <person name="Loker E.S."/>
        </authorList>
    </citation>
    <scope>NUCLEOTIDE SEQUENCE</scope>
    <source>
        <strain evidence="4">KasaAsao</strain>
        <tissue evidence="4">Whole Snail</tissue>
    </source>
</reference>
<dbReference type="Proteomes" id="UP001233172">
    <property type="component" value="Unassembled WGS sequence"/>
</dbReference>
<dbReference type="InterPro" id="IPR052108">
    <property type="entry name" value="MEGF/SIB"/>
</dbReference>
<feature type="transmembrane region" description="Helical" evidence="1">
    <location>
        <begin position="509"/>
        <end position="531"/>
    </location>
</feature>
<keyword evidence="1" id="KW-0812">Transmembrane</keyword>
<dbReference type="AlphaFoldDB" id="A0AAD8FJ43"/>
<keyword evidence="1" id="KW-1133">Transmembrane helix</keyword>
<dbReference type="Gene3D" id="2.60.120.260">
    <property type="entry name" value="Galactose-binding domain-like"/>
    <property type="match status" value="1"/>
</dbReference>
<keyword evidence="2" id="KW-0732">Signal</keyword>
<feature type="domain" description="EGF-like" evidence="3">
    <location>
        <begin position="371"/>
        <end position="405"/>
    </location>
</feature>
<dbReference type="Gene3D" id="2.170.300.10">
    <property type="entry name" value="Tie2 ligand-binding domain superfamily"/>
    <property type="match status" value="1"/>
</dbReference>
<dbReference type="InterPro" id="IPR009030">
    <property type="entry name" value="Growth_fac_rcpt_cys_sf"/>
</dbReference>
<feature type="transmembrane region" description="Helical" evidence="1">
    <location>
        <begin position="730"/>
        <end position="748"/>
    </location>
</feature>
<proteinExistence type="predicted"/>
<accession>A0AAD8FJ43</accession>
<sequence>MFLWILFICFIPVYCQDFCNIATYAPPCKYACRCKGQCDSEGNCLGSSCFDGWFGLACQYSDVAVIAEIQPPTAKTLRSSSTEDCDQRLDPAYVLLTWSEAIPFTWLRIKVKNKTSFKDISLSLNNALCQNTRIFSVDNATLDLYCDNNVSMTTLKLEGNSVGNICTLFVSGGRNFALFQKTSQSSTYEPAFDSKYAVDGKILSTCYRGFCSHTNIDDKTPYWTVNFGQEYNIKKCILYNRVDDLGFRLKGFLLEMLDNKNLSEYSYRNVSEPTKSVYTVLNLEGDAIAGVKINQATISGKDFAPFVCLNEFEAYGDCLPGFWGLDCKKLCPEPCKSSCHVQLGTCNIICNGYSDPPLCSIACIKSFYGLNCTNNCPVNCVDNTCDSISGKCLACKPGFTGDYCTKACDDFMFGKKCLERCSSVCTDKKCNSTTGKCFSCMPGFLGAFCNQSCGPSLYGQDCQHNCSNLCVDSLCNSTDGSCFNCIEGKFGQFCSVSDRCNSQGLGPGIGIGIAIGVVSIVLVDIAIYFIFINRRQPPANANDPVDKTQGTQLQQYDSLKENTQYKPHYETVDRIEDLATVDGAQISTSAASWLTDRDVTTCNEDPGLHSITVQWERPYPCTWLKLQATNISNDPATADYRFAINETVTEMTVTGPSINELCSSYISGEGMYMFKPSRFKLETLDTNNLTVWSYDDLDSVSLVYKLNIMQQEPVKTIRISATLNDSYKQFPILTVCEVLVFGVFFILWTCLKYL</sequence>
<evidence type="ECO:0000259" key="3">
    <source>
        <dbReference type="SMART" id="SM00181"/>
    </source>
</evidence>
<dbReference type="PANTHER" id="PTHR24035:SF109">
    <property type="entry name" value="PROTEIN DRAPER"/>
    <property type="match status" value="1"/>
</dbReference>
<feature type="non-terminal residue" evidence="4">
    <location>
        <position position="1"/>
    </location>
</feature>
<organism evidence="4 5">
    <name type="scientific">Biomphalaria pfeifferi</name>
    <name type="common">Bloodfluke planorb</name>
    <name type="synonym">Freshwater snail</name>
    <dbReference type="NCBI Taxonomy" id="112525"/>
    <lineage>
        <taxon>Eukaryota</taxon>
        <taxon>Metazoa</taxon>
        <taxon>Spiralia</taxon>
        <taxon>Lophotrochozoa</taxon>
        <taxon>Mollusca</taxon>
        <taxon>Gastropoda</taxon>
        <taxon>Heterobranchia</taxon>
        <taxon>Euthyneura</taxon>
        <taxon>Panpulmonata</taxon>
        <taxon>Hygrophila</taxon>
        <taxon>Lymnaeoidea</taxon>
        <taxon>Planorbidae</taxon>
        <taxon>Biomphalaria</taxon>
    </lineage>
</organism>
<dbReference type="SUPFAM" id="SSF57184">
    <property type="entry name" value="Growth factor receptor domain"/>
    <property type="match status" value="1"/>
</dbReference>
<dbReference type="PANTHER" id="PTHR24035">
    <property type="entry name" value="MULTIPLE EPIDERMAL GROWTH FACTOR-LIKE DOMAINS PROTEIN"/>
    <property type="match status" value="1"/>
</dbReference>
<keyword evidence="5" id="KW-1185">Reference proteome</keyword>